<dbReference type="GeneID" id="140037805"/>
<proteinExistence type="predicted"/>
<feature type="domain" description="Reverse transcriptase" evidence="1">
    <location>
        <begin position="1"/>
        <end position="138"/>
    </location>
</feature>
<dbReference type="Proteomes" id="UP001652660">
    <property type="component" value="Chromosome 3c"/>
</dbReference>
<reference evidence="3" key="1">
    <citation type="submission" date="2025-08" db="UniProtKB">
        <authorList>
            <consortium name="RefSeq"/>
        </authorList>
    </citation>
    <scope>IDENTIFICATION</scope>
    <source>
        <tissue evidence="3">Leaves</tissue>
    </source>
</reference>
<dbReference type="InterPro" id="IPR000477">
    <property type="entry name" value="RT_dom"/>
</dbReference>
<dbReference type="PROSITE" id="PS50878">
    <property type="entry name" value="RT_POL"/>
    <property type="match status" value="1"/>
</dbReference>
<keyword evidence="2" id="KW-1185">Reference proteome</keyword>
<protein>
    <recommendedName>
        <fullName evidence="1">Reverse transcriptase domain-containing protein</fullName>
    </recommendedName>
</protein>
<evidence type="ECO:0000313" key="2">
    <source>
        <dbReference type="Proteomes" id="UP001652660"/>
    </source>
</evidence>
<evidence type="ECO:0000259" key="1">
    <source>
        <dbReference type="PROSITE" id="PS50878"/>
    </source>
</evidence>
<name>A0ABM4X4U7_COFAR</name>
<accession>A0ABM4X4U7</accession>
<sequence length="558" mass="62767">MVNGAAHGFFKSFRELRQGDPLSPALFVIGAEVLSRGLNNLAIQPSFLGFTVSQGCSGVTHLAFADDVLILTNGSTTALRRVMRVLDAYQRSSGQMLNVQKSGYLVHPSLSVARRRVIERITGFSRQAFPTRYLGFPLYIGRCKTSYFAEVCQKVLGKILFWKSKFLSSGGRLTLIKHVLSAIPIHLLSAAVMPKAVFRIIERACSNFLWGSSSEGFRYHWMGWSKLCLPPEEGGVGFRRLRDVYTAFSYKLWWQFRTGSSLWTTFMCAKYCRGLHPCQAERNPFASATWRRMQDVLPMDITAVVLSKSAPAEQSADEVVWMLARSGKFSLASAYQEFSSVHAGRLASWWLASPRLKRRQAIYHILPSLICRHLWKARNRAVFEGIQPQSSSICQAIFRETKVLLEGQLKERVEARSFLWLCEWASQSRGSFGFKLVYWKPAIEGEFTLNTDGCSKGNPGLGGGRGGVLRDTAGRPLCPWHIRGEVRQIWNLVRDPSRFSHCFREANKVADALANVGVAHPHQVVQLYEHWSDCPRLARGGVSLYSMGFPSLRTVRNP</sequence>
<dbReference type="Pfam" id="PF00078">
    <property type="entry name" value="RVT_1"/>
    <property type="match status" value="1"/>
</dbReference>
<dbReference type="PANTHER" id="PTHR33116:SF82">
    <property type="entry name" value="RNASE H FAMILY PROTEIN"/>
    <property type="match status" value="1"/>
</dbReference>
<dbReference type="RefSeq" id="XP_071939035.1">
    <property type="nucleotide sequence ID" value="XM_072082934.1"/>
</dbReference>
<organism evidence="2 3">
    <name type="scientific">Coffea arabica</name>
    <name type="common">Arabian coffee</name>
    <dbReference type="NCBI Taxonomy" id="13443"/>
    <lineage>
        <taxon>Eukaryota</taxon>
        <taxon>Viridiplantae</taxon>
        <taxon>Streptophyta</taxon>
        <taxon>Embryophyta</taxon>
        <taxon>Tracheophyta</taxon>
        <taxon>Spermatophyta</taxon>
        <taxon>Magnoliopsida</taxon>
        <taxon>eudicotyledons</taxon>
        <taxon>Gunneridae</taxon>
        <taxon>Pentapetalae</taxon>
        <taxon>asterids</taxon>
        <taxon>lamiids</taxon>
        <taxon>Gentianales</taxon>
        <taxon>Rubiaceae</taxon>
        <taxon>Ixoroideae</taxon>
        <taxon>Gardenieae complex</taxon>
        <taxon>Bertiereae - Coffeeae clade</taxon>
        <taxon>Coffeeae</taxon>
        <taxon>Coffea</taxon>
    </lineage>
</organism>
<evidence type="ECO:0000313" key="3">
    <source>
        <dbReference type="RefSeq" id="XP_071939035.1"/>
    </source>
</evidence>
<dbReference type="PANTHER" id="PTHR33116">
    <property type="entry name" value="REVERSE TRANSCRIPTASE ZINC-BINDING DOMAIN-CONTAINING PROTEIN-RELATED-RELATED"/>
    <property type="match status" value="1"/>
</dbReference>
<gene>
    <name evidence="3" type="primary">LOC140037805</name>
</gene>